<dbReference type="Gene3D" id="3.30.450.90">
    <property type="match status" value="1"/>
</dbReference>
<dbReference type="InterPro" id="IPR037257">
    <property type="entry name" value="T2SS_E_N_sf"/>
</dbReference>
<dbReference type="SUPFAM" id="SSF160246">
    <property type="entry name" value="EspE N-terminal domain-like"/>
    <property type="match status" value="1"/>
</dbReference>
<evidence type="ECO:0000313" key="6">
    <source>
        <dbReference type="Proteomes" id="UP000186364"/>
    </source>
</evidence>
<reference evidence="5 6" key="1">
    <citation type="submission" date="2016-09" db="EMBL/GenBank/DDBJ databases">
        <title>Rhizobium sp. nov., a novel species isolated from the rice rhizosphere.</title>
        <authorList>
            <person name="Zhao J."/>
            <person name="Zhang X."/>
        </authorList>
    </citation>
    <scope>NUCLEOTIDE SEQUENCE [LARGE SCALE GENOMIC DNA]</scope>
    <source>
        <strain evidence="5 6">1.7048</strain>
    </source>
</reference>
<name>A0A1Q9AW48_9HYPH</name>
<dbReference type="Gene3D" id="3.40.50.300">
    <property type="entry name" value="P-loop containing nucleotide triphosphate hydrolases"/>
    <property type="match status" value="1"/>
</dbReference>
<protein>
    <submittedName>
        <fullName evidence="5">General secretion pathway protein GspE</fullName>
    </submittedName>
</protein>
<evidence type="ECO:0000256" key="3">
    <source>
        <dbReference type="ARBA" id="ARBA00022840"/>
    </source>
</evidence>
<feature type="domain" description="AAA+ ATPase" evidence="4">
    <location>
        <begin position="310"/>
        <end position="452"/>
    </location>
</feature>
<keyword evidence="6" id="KW-1185">Reference proteome</keyword>
<dbReference type="CDD" id="cd01129">
    <property type="entry name" value="PulE-GspE-like"/>
    <property type="match status" value="1"/>
</dbReference>
<dbReference type="PANTHER" id="PTHR30258:SF2">
    <property type="entry name" value="COMG OPERON PROTEIN 1"/>
    <property type="match status" value="1"/>
</dbReference>
<evidence type="ECO:0000313" key="5">
    <source>
        <dbReference type="EMBL" id="OLP59707.1"/>
    </source>
</evidence>
<comment type="similarity">
    <text evidence="1">Belongs to the GSP E family.</text>
</comment>
<dbReference type="GO" id="GO:0005886">
    <property type="term" value="C:plasma membrane"/>
    <property type="evidence" value="ECO:0007669"/>
    <property type="project" value="TreeGrafter"/>
</dbReference>
<accession>A0A1Q9AW48</accession>
<dbReference type="InterPro" id="IPR001482">
    <property type="entry name" value="T2SS/T4SS_dom"/>
</dbReference>
<dbReference type="GO" id="GO:0005524">
    <property type="term" value="F:ATP binding"/>
    <property type="evidence" value="ECO:0007669"/>
    <property type="project" value="UniProtKB-KW"/>
</dbReference>
<evidence type="ECO:0000256" key="1">
    <source>
        <dbReference type="ARBA" id="ARBA00006611"/>
    </source>
</evidence>
<proteinExistence type="inferred from homology"/>
<evidence type="ECO:0000256" key="2">
    <source>
        <dbReference type="ARBA" id="ARBA00022741"/>
    </source>
</evidence>
<keyword evidence="2" id="KW-0547">Nucleotide-binding</keyword>
<dbReference type="InterPro" id="IPR027417">
    <property type="entry name" value="P-loop_NTPase"/>
</dbReference>
<dbReference type="SUPFAM" id="SSF52540">
    <property type="entry name" value="P-loop containing nucleoside triphosphate hydrolases"/>
    <property type="match status" value="1"/>
</dbReference>
<dbReference type="Gene3D" id="3.30.300.160">
    <property type="entry name" value="Type II secretion system, protein E, N-terminal domain"/>
    <property type="match status" value="1"/>
</dbReference>
<dbReference type="Proteomes" id="UP000186364">
    <property type="component" value="Unassembled WGS sequence"/>
</dbReference>
<dbReference type="PANTHER" id="PTHR30258">
    <property type="entry name" value="TYPE II SECRETION SYSTEM PROTEIN GSPE-RELATED"/>
    <property type="match status" value="1"/>
</dbReference>
<dbReference type="Pfam" id="PF05157">
    <property type="entry name" value="MshEN"/>
    <property type="match status" value="1"/>
</dbReference>
<dbReference type="GO" id="GO:0016887">
    <property type="term" value="F:ATP hydrolysis activity"/>
    <property type="evidence" value="ECO:0007669"/>
    <property type="project" value="TreeGrafter"/>
</dbReference>
<dbReference type="AlphaFoldDB" id="A0A1Q9AW48"/>
<keyword evidence="3" id="KW-0067">ATP-binding</keyword>
<gene>
    <name evidence="5" type="ORF">BJF93_08025</name>
</gene>
<dbReference type="EMBL" id="MKIP01000046">
    <property type="protein sequence ID" value="OLP59707.1"/>
    <property type="molecule type" value="Genomic_DNA"/>
</dbReference>
<dbReference type="InterPro" id="IPR003593">
    <property type="entry name" value="AAA+_ATPase"/>
</dbReference>
<evidence type="ECO:0000259" key="4">
    <source>
        <dbReference type="SMART" id="SM00382"/>
    </source>
</evidence>
<comment type="caution">
    <text evidence="5">The sequence shown here is derived from an EMBL/GenBank/DDBJ whole genome shotgun (WGS) entry which is preliminary data.</text>
</comment>
<dbReference type="SMART" id="SM00382">
    <property type="entry name" value="AAA"/>
    <property type="match status" value="1"/>
</dbReference>
<organism evidence="5 6">
    <name type="scientific">Xaviernesmea oryzae</name>
    <dbReference type="NCBI Taxonomy" id="464029"/>
    <lineage>
        <taxon>Bacteria</taxon>
        <taxon>Pseudomonadati</taxon>
        <taxon>Pseudomonadota</taxon>
        <taxon>Alphaproteobacteria</taxon>
        <taxon>Hyphomicrobiales</taxon>
        <taxon>Rhizobiaceae</taxon>
        <taxon>Rhizobium/Agrobacterium group</taxon>
        <taxon>Xaviernesmea</taxon>
    </lineage>
</organism>
<sequence>MRREGVSVADFLAFLDASGLAKSDAVMRAGSAFRATRQPIDLVIRELGILPELDLVRAMGTFLKLDVLDRIPADTTTEALNNLGTSFALAKAVVPVSTHGARSKLLVADPFDIETQDVVRFCLDFDFDVEIATRSAIESFIRDAGSGSVLGEAIGNDDAAIDVDLQRLQDVARQAPVVKFVSRVIQEAVDQKASDIHIEPEQASLRVRFRRDGLLEEVERASLSLHAGVVSRLKILARLNIAERRLPQDGRLRIAVRGQDVDFRLSVMPSVHGETVVLRILDRETVQLNLSSLGFDVEASTRIRSITARPNGMLLITGPTGSGKTTTLYAILSELNEPSSKIFTVEDPVEYRLAGITQLQVDPSIGLTFASALRSVLRQDPDIALVGEIRDRETAQIAVQAALTGHFVLSTLHTNSAVGAFGRLKDMGIEPYLIEATLRGVIGQRLVRKRCQACHIDDHEVRCTVCGGSGYSGRQTTFEILQMSDDVRTLILQGGGQAELESAARRNGMVPIREHARHLAELGVTTFEEAIRVVDLEG</sequence>
<dbReference type="OrthoDB" id="9804785at2"/>
<dbReference type="FunFam" id="3.30.450.90:FF:000001">
    <property type="entry name" value="Type II secretion system ATPase GspE"/>
    <property type="match status" value="1"/>
</dbReference>
<dbReference type="InterPro" id="IPR007831">
    <property type="entry name" value="T2SS_GspE_N"/>
</dbReference>
<dbReference type="Pfam" id="PF00437">
    <property type="entry name" value="T2SSE"/>
    <property type="match status" value="1"/>
</dbReference>